<protein>
    <submittedName>
        <fullName evidence="1">Uncharacterized protein</fullName>
    </submittedName>
</protein>
<evidence type="ECO:0000313" key="2">
    <source>
        <dbReference type="Proteomes" id="UP001408789"/>
    </source>
</evidence>
<name>A0AAP0CQP7_9ASTR</name>
<dbReference type="PANTHER" id="PTHR31390:SF2">
    <property type="entry name" value="EXPRESSED PROTEIN"/>
    <property type="match status" value="1"/>
</dbReference>
<organism evidence="1 2">
    <name type="scientific">Deinandra increscens subsp. villosa</name>
    <dbReference type="NCBI Taxonomy" id="3103831"/>
    <lineage>
        <taxon>Eukaryota</taxon>
        <taxon>Viridiplantae</taxon>
        <taxon>Streptophyta</taxon>
        <taxon>Embryophyta</taxon>
        <taxon>Tracheophyta</taxon>
        <taxon>Spermatophyta</taxon>
        <taxon>Magnoliopsida</taxon>
        <taxon>eudicotyledons</taxon>
        <taxon>Gunneridae</taxon>
        <taxon>Pentapetalae</taxon>
        <taxon>asterids</taxon>
        <taxon>campanulids</taxon>
        <taxon>Asterales</taxon>
        <taxon>Asteraceae</taxon>
        <taxon>Asteroideae</taxon>
        <taxon>Heliantheae alliance</taxon>
        <taxon>Madieae</taxon>
        <taxon>Madiinae</taxon>
        <taxon>Deinandra</taxon>
    </lineage>
</organism>
<evidence type="ECO:0000313" key="1">
    <source>
        <dbReference type="EMBL" id="KAK9058417.1"/>
    </source>
</evidence>
<dbReference type="Proteomes" id="UP001408789">
    <property type="component" value="Unassembled WGS sequence"/>
</dbReference>
<dbReference type="AlphaFoldDB" id="A0AAP0CQP7"/>
<keyword evidence="2" id="KW-1185">Reference proteome</keyword>
<dbReference type="InterPro" id="IPR021916">
    <property type="entry name" value="DUF3527"/>
</dbReference>
<sequence length="248" mass="28134">MEYYQGMLRCSWDNGFPHYVFTVADERKAFIKTEFVKVEPITNKSVECVYMFCSKDSDLLGEMSVSTCFEICPHGTQIAETQFVLCASADNIEGYPNAVDQNQEKSKGLSKMLNIFKNRPYKQRFFPMQEKFLDHFSHPDLELAAIVMKDYTRVDRNEIEIGGWGLKFLKKDRYCESCKQSTNMNVVIPAGFHGGPITRNDGGRSSLVERWRSGGSCDCGGWDLGCPITVLHARTSNQDGVFRGGCFF</sequence>
<dbReference type="PANTHER" id="PTHR31390">
    <property type="entry name" value="EXPRESSED PROTEIN"/>
    <property type="match status" value="1"/>
</dbReference>
<dbReference type="Pfam" id="PF12043">
    <property type="entry name" value="DUF3527"/>
    <property type="match status" value="2"/>
</dbReference>
<comment type="caution">
    <text evidence="1">The sequence shown here is derived from an EMBL/GenBank/DDBJ whole genome shotgun (WGS) entry which is preliminary data.</text>
</comment>
<accession>A0AAP0CQP7</accession>
<proteinExistence type="predicted"/>
<gene>
    <name evidence="1" type="ORF">SSX86_023259</name>
</gene>
<reference evidence="1 2" key="1">
    <citation type="submission" date="2024-04" db="EMBL/GenBank/DDBJ databases">
        <title>The reference genome of an endangered Asteraceae, Deinandra increscens subsp. villosa, native to the Central Coast of California.</title>
        <authorList>
            <person name="Guilliams M."/>
            <person name="Hasenstab-Lehman K."/>
            <person name="Meyer R."/>
            <person name="Mcevoy S."/>
        </authorList>
    </citation>
    <scope>NUCLEOTIDE SEQUENCE [LARGE SCALE GENOMIC DNA]</scope>
    <source>
        <tissue evidence="1">Leaf</tissue>
    </source>
</reference>
<dbReference type="EMBL" id="JBCNJP010000023">
    <property type="protein sequence ID" value="KAK9058417.1"/>
    <property type="molecule type" value="Genomic_DNA"/>
</dbReference>